<dbReference type="PROSITE" id="PS50181">
    <property type="entry name" value="FBOX"/>
    <property type="match status" value="1"/>
</dbReference>
<dbReference type="OrthoDB" id="2680945at2759"/>
<reference evidence="2" key="1">
    <citation type="submission" date="2021-03" db="EMBL/GenBank/DDBJ databases">
        <title>Evolutionary innovations through gain and loss of genes in the ectomycorrhizal Boletales.</title>
        <authorList>
            <person name="Wu G."/>
            <person name="Miyauchi S."/>
            <person name="Morin E."/>
            <person name="Yang Z.-L."/>
            <person name="Xu J."/>
            <person name="Martin F.M."/>
        </authorList>
    </citation>
    <scope>NUCLEOTIDE SEQUENCE</scope>
    <source>
        <strain evidence="2">BR01</strain>
    </source>
</reference>
<proteinExistence type="predicted"/>
<dbReference type="AlphaFoldDB" id="A0A8I3A3I7"/>
<protein>
    <recommendedName>
        <fullName evidence="1">F-box domain-containing protein</fullName>
    </recommendedName>
</protein>
<dbReference type="InterPro" id="IPR036047">
    <property type="entry name" value="F-box-like_dom_sf"/>
</dbReference>
<dbReference type="InterPro" id="IPR001810">
    <property type="entry name" value="F-box_dom"/>
</dbReference>
<evidence type="ECO:0000259" key="1">
    <source>
        <dbReference type="PROSITE" id="PS50181"/>
    </source>
</evidence>
<sequence length="442" mass="49772">MFCQLSRKRFGDDFFDPRPMKMPRFTSEPPIHLMYPKSSHHTFLPKEANDTPIPSLSILPNELLHEIVSLLPLDVLSALTKVCVSFREMVTPYYFHVTSFHPDPFWTDVDQSTCEALLLWRRIDAYKAPENLYCNFSSEGSDSHLRALIAFFQSSKQTHGSFSLYLGRREFSPELLDSLLESLPRILPKGHTTIGGYDQFTVLDSAIANVLHSPRHPNYFVNFVQHLAQCSWTTLLNVLTLPTLRYLEVEDRCPLLTLGNFLNCHYALQSLAICAAYDTRHKGSLAFQGTIYLPNLTSLRGSIAYISALTKRLANPQTIKSMSLSMNKISRGCYFLSKVLSCTKMCSSMEALNIRFDTLQPIPEASLSFPVGEKCTCVAECLQLSCFCSSGTVEGVDILTTCSNWLATFPNVMQLTLQPSYRTDTNTEEVRDAFLCATTCHG</sequence>
<dbReference type="Proteomes" id="UP000683000">
    <property type="component" value="Unassembled WGS sequence"/>
</dbReference>
<organism evidence="2 3">
    <name type="scientific">Boletus reticuloceps</name>
    <dbReference type="NCBI Taxonomy" id="495285"/>
    <lineage>
        <taxon>Eukaryota</taxon>
        <taxon>Fungi</taxon>
        <taxon>Dikarya</taxon>
        <taxon>Basidiomycota</taxon>
        <taxon>Agaricomycotina</taxon>
        <taxon>Agaricomycetes</taxon>
        <taxon>Agaricomycetidae</taxon>
        <taxon>Boletales</taxon>
        <taxon>Boletineae</taxon>
        <taxon>Boletaceae</taxon>
        <taxon>Boletoideae</taxon>
        <taxon>Boletus</taxon>
    </lineage>
</organism>
<evidence type="ECO:0000313" key="2">
    <source>
        <dbReference type="EMBL" id="KAG6370126.1"/>
    </source>
</evidence>
<dbReference type="Pfam" id="PF00646">
    <property type="entry name" value="F-box"/>
    <property type="match status" value="1"/>
</dbReference>
<gene>
    <name evidence="2" type="ORF">JVT61DRAFT_12426</name>
</gene>
<keyword evidence="3" id="KW-1185">Reference proteome</keyword>
<accession>A0A8I3A3I7</accession>
<evidence type="ECO:0000313" key="3">
    <source>
        <dbReference type="Proteomes" id="UP000683000"/>
    </source>
</evidence>
<name>A0A8I3A3I7_9AGAM</name>
<dbReference type="EMBL" id="JAGFBS010000056">
    <property type="protein sequence ID" value="KAG6370126.1"/>
    <property type="molecule type" value="Genomic_DNA"/>
</dbReference>
<comment type="caution">
    <text evidence="2">The sequence shown here is derived from an EMBL/GenBank/DDBJ whole genome shotgun (WGS) entry which is preliminary data.</text>
</comment>
<dbReference type="SUPFAM" id="SSF81383">
    <property type="entry name" value="F-box domain"/>
    <property type="match status" value="1"/>
</dbReference>
<feature type="domain" description="F-box" evidence="1">
    <location>
        <begin position="53"/>
        <end position="109"/>
    </location>
</feature>